<accession>A0A6A6IE55</accession>
<sequence length="110" mass="11692">MSTPLLRRDWFNPALNSSHNAAFRNTPGSLSVNNVPSTSSSRNAHGKAISPKNRSGNAVNVYANLPPRNSNNNVPTTPSPQPPTPPLAKASAALTPLIPTNARLDLHLRP</sequence>
<evidence type="ECO:0000256" key="1">
    <source>
        <dbReference type="SAM" id="MobiDB-lite"/>
    </source>
</evidence>
<dbReference type="Proteomes" id="UP000800094">
    <property type="component" value="Unassembled WGS sequence"/>
</dbReference>
<protein>
    <submittedName>
        <fullName evidence="2">Uncharacterized protein</fullName>
    </submittedName>
</protein>
<name>A0A6A6IE55_9PLEO</name>
<feature type="compositionally biased region" description="Pro residues" evidence="1">
    <location>
        <begin position="77"/>
        <end position="86"/>
    </location>
</feature>
<proteinExistence type="predicted"/>
<organism evidence="2 3">
    <name type="scientific">Trematosphaeria pertusa</name>
    <dbReference type="NCBI Taxonomy" id="390896"/>
    <lineage>
        <taxon>Eukaryota</taxon>
        <taxon>Fungi</taxon>
        <taxon>Dikarya</taxon>
        <taxon>Ascomycota</taxon>
        <taxon>Pezizomycotina</taxon>
        <taxon>Dothideomycetes</taxon>
        <taxon>Pleosporomycetidae</taxon>
        <taxon>Pleosporales</taxon>
        <taxon>Massarineae</taxon>
        <taxon>Trematosphaeriaceae</taxon>
        <taxon>Trematosphaeria</taxon>
    </lineage>
</organism>
<dbReference type="EMBL" id="ML987197">
    <property type="protein sequence ID" value="KAF2247783.1"/>
    <property type="molecule type" value="Genomic_DNA"/>
</dbReference>
<dbReference type="GeneID" id="54586894"/>
<reference evidence="2" key="1">
    <citation type="journal article" date="2020" name="Stud. Mycol.">
        <title>101 Dothideomycetes genomes: a test case for predicting lifestyles and emergence of pathogens.</title>
        <authorList>
            <person name="Haridas S."/>
            <person name="Albert R."/>
            <person name="Binder M."/>
            <person name="Bloem J."/>
            <person name="Labutti K."/>
            <person name="Salamov A."/>
            <person name="Andreopoulos B."/>
            <person name="Baker S."/>
            <person name="Barry K."/>
            <person name="Bills G."/>
            <person name="Bluhm B."/>
            <person name="Cannon C."/>
            <person name="Castanera R."/>
            <person name="Culley D."/>
            <person name="Daum C."/>
            <person name="Ezra D."/>
            <person name="Gonzalez J."/>
            <person name="Henrissat B."/>
            <person name="Kuo A."/>
            <person name="Liang C."/>
            <person name="Lipzen A."/>
            <person name="Lutzoni F."/>
            <person name="Magnuson J."/>
            <person name="Mondo S."/>
            <person name="Nolan M."/>
            <person name="Ohm R."/>
            <person name="Pangilinan J."/>
            <person name="Park H.-J."/>
            <person name="Ramirez L."/>
            <person name="Alfaro M."/>
            <person name="Sun H."/>
            <person name="Tritt A."/>
            <person name="Yoshinaga Y."/>
            <person name="Zwiers L.-H."/>
            <person name="Turgeon B."/>
            <person name="Goodwin S."/>
            <person name="Spatafora J."/>
            <person name="Crous P."/>
            <person name="Grigoriev I."/>
        </authorList>
    </citation>
    <scope>NUCLEOTIDE SEQUENCE</scope>
    <source>
        <strain evidence="2">CBS 122368</strain>
    </source>
</reference>
<keyword evidence="3" id="KW-1185">Reference proteome</keyword>
<evidence type="ECO:0000313" key="2">
    <source>
        <dbReference type="EMBL" id="KAF2247783.1"/>
    </source>
</evidence>
<gene>
    <name evidence="2" type="ORF">BU26DRAFT_566730</name>
</gene>
<dbReference type="RefSeq" id="XP_033682787.1">
    <property type="nucleotide sequence ID" value="XM_033833564.1"/>
</dbReference>
<feature type="compositionally biased region" description="Low complexity" evidence="1">
    <location>
        <begin position="66"/>
        <end position="76"/>
    </location>
</feature>
<dbReference type="AlphaFoldDB" id="A0A6A6IE55"/>
<evidence type="ECO:0000313" key="3">
    <source>
        <dbReference type="Proteomes" id="UP000800094"/>
    </source>
</evidence>
<feature type="region of interest" description="Disordered" evidence="1">
    <location>
        <begin position="21"/>
        <end position="89"/>
    </location>
</feature>
<feature type="compositionally biased region" description="Polar residues" evidence="1">
    <location>
        <begin position="26"/>
        <end position="43"/>
    </location>
</feature>